<evidence type="ECO:0000259" key="4">
    <source>
        <dbReference type="Pfam" id="PF01420"/>
    </source>
</evidence>
<keyword evidence="3" id="KW-0238">DNA-binding</keyword>
<dbReference type="STRING" id="271157.SAMN05444396_11161"/>
<dbReference type="PANTHER" id="PTHR30408:SF13">
    <property type="entry name" value="TYPE I RESTRICTION ENZYME HINDI SPECIFICITY SUBUNIT"/>
    <property type="match status" value="1"/>
</dbReference>
<accession>A0A1M5JKC9</accession>
<dbReference type="EMBL" id="FQWE01000011">
    <property type="protein sequence ID" value="SHG40978.1"/>
    <property type="molecule type" value="Genomic_DNA"/>
</dbReference>
<dbReference type="SUPFAM" id="SSF116734">
    <property type="entry name" value="DNA methylase specificity domain"/>
    <property type="match status" value="2"/>
</dbReference>
<dbReference type="InterPro" id="IPR044946">
    <property type="entry name" value="Restrct_endonuc_typeI_TRD_sf"/>
</dbReference>
<dbReference type="AlphaFoldDB" id="A0A1M5JKC9"/>
<dbReference type="Proteomes" id="UP000184036">
    <property type="component" value="Unassembled WGS sequence"/>
</dbReference>
<organism evidence="5 6">
    <name type="scientific">Flavobacterium segetis</name>
    <dbReference type="NCBI Taxonomy" id="271157"/>
    <lineage>
        <taxon>Bacteria</taxon>
        <taxon>Pseudomonadati</taxon>
        <taxon>Bacteroidota</taxon>
        <taxon>Flavobacteriia</taxon>
        <taxon>Flavobacteriales</taxon>
        <taxon>Flavobacteriaceae</taxon>
        <taxon>Flavobacterium</taxon>
    </lineage>
</organism>
<dbReference type="GO" id="GO:0003677">
    <property type="term" value="F:DNA binding"/>
    <property type="evidence" value="ECO:0007669"/>
    <property type="project" value="UniProtKB-KW"/>
</dbReference>
<dbReference type="InterPro" id="IPR052021">
    <property type="entry name" value="Type-I_RS_S_subunit"/>
</dbReference>
<dbReference type="Gene3D" id="3.90.220.20">
    <property type="entry name" value="DNA methylase specificity domains"/>
    <property type="match status" value="2"/>
</dbReference>
<dbReference type="PANTHER" id="PTHR30408">
    <property type="entry name" value="TYPE-1 RESTRICTION ENZYME ECOKI SPECIFICITY PROTEIN"/>
    <property type="match status" value="1"/>
</dbReference>
<dbReference type="Pfam" id="PF01420">
    <property type="entry name" value="Methylase_S"/>
    <property type="match status" value="1"/>
</dbReference>
<proteinExistence type="inferred from homology"/>
<reference evidence="6" key="1">
    <citation type="submission" date="2016-11" db="EMBL/GenBank/DDBJ databases">
        <authorList>
            <person name="Varghese N."/>
            <person name="Submissions S."/>
        </authorList>
    </citation>
    <scope>NUCLEOTIDE SEQUENCE [LARGE SCALE GENOMIC DNA]</scope>
    <source>
        <strain evidence="6">DSM 19741</strain>
    </source>
</reference>
<evidence type="ECO:0000256" key="1">
    <source>
        <dbReference type="ARBA" id="ARBA00010923"/>
    </source>
</evidence>
<gene>
    <name evidence="5" type="ORF">SAMN05444396_11161</name>
</gene>
<keyword evidence="2" id="KW-0680">Restriction system</keyword>
<dbReference type="GO" id="GO:0009307">
    <property type="term" value="P:DNA restriction-modification system"/>
    <property type="evidence" value="ECO:0007669"/>
    <property type="project" value="UniProtKB-KW"/>
</dbReference>
<keyword evidence="6" id="KW-1185">Reference proteome</keyword>
<evidence type="ECO:0000313" key="5">
    <source>
        <dbReference type="EMBL" id="SHG40978.1"/>
    </source>
</evidence>
<name>A0A1M5JKC9_9FLAO</name>
<feature type="domain" description="Type I restriction modification DNA specificity" evidence="4">
    <location>
        <begin position="9"/>
        <end position="157"/>
    </location>
</feature>
<dbReference type="InterPro" id="IPR000055">
    <property type="entry name" value="Restrct_endonuc_typeI_TRD"/>
</dbReference>
<evidence type="ECO:0000313" key="6">
    <source>
        <dbReference type="Proteomes" id="UP000184036"/>
    </source>
</evidence>
<dbReference type="CDD" id="cd17267">
    <property type="entry name" value="RMtype1_S_EcoAO83I-TRD1-CR1_like"/>
    <property type="match status" value="1"/>
</dbReference>
<dbReference type="RefSeq" id="WP_072993522.1">
    <property type="nucleotide sequence ID" value="NZ_FQWE01000011.1"/>
</dbReference>
<comment type="similarity">
    <text evidence="1">Belongs to the type-I restriction system S methylase family.</text>
</comment>
<dbReference type="OrthoDB" id="9816225at2"/>
<evidence type="ECO:0000256" key="3">
    <source>
        <dbReference type="ARBA" id="ARBA00023125"/>
    </source>
</evidence>
<sequence>MSKISKTILGDLIEFQRGYDLPKSEFQAGEIPVISSNGILGYHNIAKVKAPGITIGRSGTVGLPHYINEDFFPHNTSLFIKDFKGNNPKYIYYLIKTLRLNEYGSGSGVPTMNRNHLHPIKVSAFLDIADQQKIAKVLSDLDAKIELNNKINSELEAMAKTLYDYWFVQFDFPAKLPSTSLRLTSSDIDAVSLSEVEVPYKTSGGKMVYNQELKREIPEGWTTDVLASWIGKDKSGDWGKENLEGNYTEKVHCIRGADLNGLNGKGAVKAPTRYILEKNRHKILDEHDLIVEISGGSPTQSTGRMAYITIETLERFDAPLICSNFCKAVTLEDETYLYNFAFEWDKAYDHGVLFGYEGKTSGIKNLLFESFVSSYNTPKPPREIAQKFYDYMKTIQSKKQKNLKENQQLTSLRDWLLPMLMNGQVRVGEFEEAVSPDSYREVAEGRVEYKKG</sequence>
<protein>
    <submittedName>
        <fullName evidence="5">Type I restriction enzyme, S subunit</fullName>
    </submittedName>
</protein>
<evidence type="ECO:0000256" key="2">
    <source>
        <dbReference type="ARBA" id="ARBA00022747"/>
    </source>
</evidence>